<dbReference type="EMBL" id="JBBNFW010000166">
    <property type="protein sequence ID" value="MEQ2413341.1"/>
    <property type="molecule type" value="Genomic_DNA"/>
</dbReference>
<organism evidence="1 2">
    <name type="scientific">Blautia acetigignens</name>
    <dbReference type="NCBI Taxonomy" id="2981783"/>
    <lineage>
        <taxon>Bacteria</taxon>
        <taxon>Bacillati</taxon>
        <taxon>Bacillota</taxon>
        <taxon>Clostridia</taxon>
        <taxon>Lachnospirales</taxon>
        <taxon>Lachnospiraceae</taxon>
        <taxon>Blautia</taxon>
    </lineage>
</organism>
<dbReference type="RefSeq" id="WP_349083648.1">
    <property type="nucleotide sequence ID" value="NZ_JBBNFW010000166.1"/>
</dbReference>
<proteinExistence type="predicted"/>
<name>A0ABV1CLQ9_9FIRM</name>
<keyword evidence="2" id="KW-1185">Reference proteome</keyword>
<accession>A0ABV1CLQ9</accession>
<reference evidence="1 2" key="1">
    <citation type="submission" date="2024-04" db="EMBL/GenBank/DDBJ databases">
        <title>Human intestinal bacterial collection.</title>
        <authorList>
            <person name="Pauvert C."/>
            <person name="Hitch T.C.A."/>
            <person name="Clavel T."/>
        </authorList>
    </citation>
    <scope>NUCLEOTIDE SEQUENCE [LARGE SCALE GENOMIC DNA]</scope>
    <source>
        <strain evidence="1 2">CLA-AA-H161</strain>
    </source>
</reference>
<sequence length="67" mass="7793">MKSKLKVRINIADKSGHKQEVLVTTSRRILKRLLHYLFGDFCEVFVLISGENMQDIEIREMRGDGND</sequence>
<evidence type="ECO:0000313" key="1">
    <source>
        <dbReference type="EMBL" id="MEQ2413341.1"/>
    </source>
</evidence>
<dbReference type="Proteomes" id="UP001470752">
    <property type="component" value="Unassembled WGS sequence"/>
</dbReference>
<gene>
    <name evidence="1" type="ORF">AAAX94_09965</name>
</gene>
<evidence type="ECO:0000313" key="2">
    <source>
        <dbReference type="Proteomes" id="UP001470752"/>
    </source>
</evidence>
<comment type="caution">
    <text evidence="1">The sequence shown here is derived from an EMBL/GenBank/DDBJ whole genome shotgun (WGS) entry which is preliminary data.</text>
</comment>
<protein>
    <submittedName>
        <fullName evidence="1">Uncharacterized protein</fullName>
    </submittedName>
</protein>